<dbReference type="InterPro" id="IPR047057">
    <property type="entry name" value="MerR_fam"/>
</dbReference>
<evidence type="ECO:0000259" key="2">
    <source>
        <dbReference type="PROSITE" id="PS50937"/>
    </source>
</evidence>
<dbReference type="CDD" id="cd00592">
    <property type="entry name" value="HTH_MerR-like"/>
    <property type="match status" value="1"/>
</dbReference>
<dbReference type="PANTHER" id="PTHR30204:SF89">
    <property type="entry name" value="HTH MERR-TYPE DOMAIN-CONTAINING PROTEIN"/>
    <property type="match status" value="1"/>
</dbReference>
<dbReference type="InterPro" id="IPR000551">
    <property type="entry name" value="MerR-type_HTH_dom"/>
</dbReference>
<accession>A0A9W5RDJ4</accession>
<dbReference type="InterPro" id="IPR009061">
    <property type="entry name" value="DNA-bd_dom_put_sf"/>
</dbReference>
<evidence type="ECO:0000256" key="1">
    <source>
        <dbReference type="ARBA" id="ARBA00023125"/>
    </source>
</evidence>
<dbReference type="GO" id="GO:0003700">
    <property type="term" value="F:DNA-binding transcription factor activity"/>
    <property type="evidence" value="ECO:0007669"/>
    <property type="project" value="InterPro"/>
</dbReference>
<protein>
    <recommendedName>
        <fullName evidence="2">HTH merR-type domain-containing protein</fullName>
    </recommendedName>
</protein>
<dbReference type="PROSITE" id="PS50937">
    <property type="entry name" value="HTH_MERR_2"/>
    <property type="match status" value="1"/>
</dbReference>
<organism evidence="3 4">
    <name type="scientific">Gleimia europaea ACS-120-V-Col10b</name>
    <dbReference type="NCBI Taxonomy" id="883069"/>
    <lineage>
        <taxon>Bacteria</taxon>
        <taxon>Bacillati</taxon>
        <taxon>Actinomycetota</taxon>
        <taxon>Actinomycetes</taxon>
        <taxon>Actinomycetales</taxon>
        <taxon>Actinomycetaceae</taxon>
        <taxon>Gleimia</taxon>
    </lineage>
</organism>
<dbReference type="PANTHER" id="PTHR30204">
    <property type="entry name" value="REDOX-CYCLING DRUG-SENSING TRANSCRIPTIONAL ACTIVATOR SOXR"/>
    <property type="match status" value="1"/>
</dbReference>
<dbReference type="RefSeq" id="WP_016443601.1">
    <property type="nucleotide sequence ID" value="NZ_KE150266.1"/>
</dbReference>
<dbReference type="SUPFAM" id="SSF46955">
    <property type="entry name" value="Putative DNA-binding domain"/>
    <property type="match status" value="1"/>
</dbReference>
<dbReference type="Pfam" id="PF13411">
    <property type="entry name" value="MerR_1"/>
    <property type="match status" value="1"/>
</dbReference>
<dbReference type="SMART" id="SM00422">
    <property type="entry name" value="HTH_MERR"/>
    <property type="match status" value="1"/>
</dbReference>
<gene>
    <name evidence="3" type="ORF">HMPREF9238_00232</name>
</gene>
<comment type="caution">
    <text evidence="3">The sequence shown here is derived from an EMBL/GenBank/DDBJ whole genome shotgun (WGS) entry which is preliminary data.</text>
</comment>
<dbReference type="EMBL" id="AGWN01000001">
    <property type="protein sequence ID" value="EPD30489.1"/>
    <property type="molecule type" value="Genomic_DNA"/>
</dbReference>
<evidence type="ECO:0000313" key="4">
    <source>
        <dbReference type="Proteomes" id="UP000014387"/>
    </source>
</evidence>
<keyword evidence="4" id="KW-1185">Reference proteome</keyword>
<dbReference type="OrthoDB" id="3191171at2"/>
<sequence>MNAKQLRLENETPITWPRDVSHEARFSIGQVTEQVKPEFPALTVSKVRYLESEGLLEPERTESGYRKYSSADIERLRFILTEQRDSYRPLRVIREQLAALDAGHEIERVPTARVVSDKGVTKAPAREHVSLRELCDLTGTSKTEIEEFTTLGLLSPDLSGYFPAKSVKVVGLLLQIRNEGINPRNLRTVRQAAERHADLIDTTAQPLRARNRASDIERARAKSAELAELTADLHREFLRLAIDKLSDS</sequence>
<dbReference type="AlphaFoldDB" id="A0A9W5RDJ4"/>
<reference evidence="3 4" key="1">
    <citation type="submission" date="2013-05" db="EMBL/GenBank/DDBJ databases">
        <title>The Genome Sequence of Actinomyces europaeus ACS-120-V-COL10B.</title>
        <authorList>
            <consortium name="The Broad Institute Genomics Platform"/>
            <person name="Earl A."/>
            <person name="Ward D."/>
            <person name="Feldgarden M."/>
            <person name="Gevers D."/>
            <person name="Saerens B."/>
            <person name="Vaneechoutte M."/>
            <person name="Walker B."/>
            <person name="Young S."/>
            <person name="Zeng Q."/>
            <person name="Gargeya S."/>
            <person name="Fitzgerald M."/>
            <person name="Haas B."/>
            <person name="Abouelleil A."/>
            <person name="Allen A.W."/>
            <person name="Alvarado L."/>
            <person name="Arachchi H.M."/>
            <person name="Berlin A.M."/>
            <person name="Chapman S.B."/>
            <person name="Gainer-Dewar J."/>
            <person name="Goldberg J."/>
            <person name="Griggs A."/>
            <person name="Gujja S."/>
            <person name="Hansen M."/>
            <person name="Howarth C."/>
            <person name="Imamovic A."/>
            <person name="Ireland A."/>
            <person name="Larimer J."/>
            <person name="McCowan C."/>
            <person name="Murphy C."/>
            <person name="Pearson M."/>
            <person name="Poon T.W."/>
            <person name="Priest M."/>
            <person name="Roberts A."/>
            <person name="Saif S."/>
            <person name="Shea T."/>
            <person name="Sisk P."/>
            <person name="Sykes S."/>
            <person name="Wortman J."/>
            <person name="Nusbaum C."/>
            <person name="Birren B."/>
        </authorList>
    </citation>
    <scope>NUCLEOTIDE SEQUENCE [LARGE SCALE GENOMIC DNA]</scope>
    <source>
        <strain evidence="3 4">ACS-120-V-Col10b</strain>
    </source>
</reference>
<proteinExistence type="predicted"/>
<dbReference type="Proteomes" id="UP000014387">
    <property type="component" value="Unassembled WGS sequence"/>
</dbReference>
<keyword evidence="1" id="KW-0238">DNA-binding</keyword>
<feature type="domain" description="HTH merR-type" evidence="2">
    <location>
        <begin position="42"/>
        <end position="99"/>
    </location>
</feature>
<dbReference type="Gene3D" id="1.10.1660.10">
    <property type="match status" value="1"/>
</dbReference>
<evidence type="ECO:0000313" key="3">
    <source>
        <dbReference type="EMBL" id="EPD30489.1"/>
    </source>
</evidence>
<dbReference type="GO" id="GO:0003677">
    <property type="term" value="F:DNA binding"/>
    <property type="evidence" value="ECO:0007669"/>
    <property type="project" value="UniProtKB-KW"/>
</dbReference>
<name>A0A9W5RDJ4_9ACTO</name>